<dbReference type="Pfam" id="PF02786">
    <property type="entry name" value="CPSase_L_D2"/>
    <property type="match status" value="1"/>
</dbReference>
<feature type="domain" description="ATP-grasp" evidence="14">
    <location>
        <begin position="158"/>
        <end position="355"/>
    </location>
</feature>
<feature type="domain" description="Lipoyl-binding" evidence="13">
    <location>
        <begin position="1128"/>
        <end position="1197"/>
    </location>
</feature>
<sequence length="1197" mass="132907">MFLPQSQAAFRTLRKATPRVRLFFINKNAYSTQVEYKPIRSVLVANRGEIAIRVFRACTELGIKSVAVYSEQDKMHMHRQKADESYMVGKGLPPVEAYLNIPEIIRVCKENDIDAVHPGYGFLSERSDFAQAVIDAGLRFIGPSPKVVQNMGDKVAARIAAIEAGVPIVPGTDGPVTTKEEALAFCQKHGLPVIFKAAYGGGGRGMRVVRKMEEVEESFQRASSEAKAAFGNGAMFIEKFIERPRHIEVQLLGDKAGNVVHLYERDCSVQRRHQKVVEIAPAPRLPIEIRDKMTEAAVRLARHVGYENAGTVEFLCDESGNFYFIEVNARLQVEHTVTEEITGIDLVQSQIRIAEGMTLNELGLTQEKILPRGYAIQCRVTTEDPANDFQPNTGRLEVFRSGEGMGIRLDSASTYAGAIISPYYDSLLVKVISHASDLQSSASKMNRALREFRIRGVKTNIPFLLNVLENQKFLHGVLDTYFIDEHPQLFKFSTTQNRAQKLLNYLGEVLVNGPQTPLATSLKPAEVTPHVPTVPLDLSPEALEREKSGEAKVTAPPQGLRDIIVQQGPEAFAKEVRSRKNLMLMDTTFRDAHQSLLATRVRTHDLLKISPYVAHKFNNLYSLENWGGATFDVALRFLHECPWERLEEMRKRIPNIPFQMLLRGANAVGYTSYPDNVVYKFCELAVQTGMDIFRVFDSLNYLPNLIIGMEAAGKAGGVVEAAISYTGDVSDPKRTKYDLKYYTNLADELVKAGTHVLCIKDMAGLLKPESARLLITAIRDKHPDLPIHVHTHDTSGAGVASMLACAQAGADVVDVAVDSMSGMTSQPSMGAVVASLQGTPLDTQLSLNDVSEYSAYWEQTRTLYGPFECTTTMRSGNADVYLNEIPGGQYTNLQFQAFSLGLGDFFEDVKKAYREANFLLGDIIKVTPSSKVVGDLAQFMVQNHLTSEQVLERAEELSFPKSVLEYLQGYIGIPYGGFPEPLRSRVLKDMPRIEGRPGAKMEPLDFDKLKAELKESHSNITDRDVVSAALYPQVTNEYLHYREQYGPVDKLDTRIFLSGPKVGEEFEVTLERGKTLSMKALAMAADLKANGNREVFFELNGQLRSVHIPDKEAMKEIRVHPKANKTLKSEVGAPMPGDVIDIRVNVGDKVEKGHPLVVLSAMKMEMVVQSPISGVVKKLEITKGMKLEGDDLIMVIE</sequence>
<dbReference type="GO" id="GO:0004736">
    <property type="term" value="F:pyruvate carboxylase activity"/>
    <property type="evidence" value="ECO:0007669"/>
    <property type="project" value="UniProtKB-EC"/>
</dbReference>
<dbReference type="InterPro" id="IPR005479">
    <property type="entry name" value="CPAse_ATP-bd"/>
</dbReference>
<comment type="function">
    <text evidence="8">Catalyzes a 2-step reaction, involving the ATP-dependent carboxylation of the covalently attached biotin in the first step and the transfer of the carboxyl group to pyruvate in the second.</text>
</comment>
<keyword evidence="18" id="KW-0670">Pyruvate</keyword>
<dbReference type="Pfam" id="PF00289">
    <property type="entry name" value="Biotin_carb_N"/>
    <property type="match status" value="1"/>
</dbReference>
<gene>
    <name evidence="18" type="primary">LOC117567469</name>
</gene>
<evidence type="ECO:0000256" key="6">
    <source>
        <dbReference type="ARBA" id="ARBA00022840"/>
    </source>
</evidence>
<dbReference type="Gene3D" id="3.20.20.70">
    <property type="entry name" value="Aldolase class I"/>
    <property type="match status" value="1"/>
</dbReference>
<dbReference type="CDD" id="cd06850">
    <property type="entry name" value="biotinyl_domain"/>
    <property type="match status" value="1"/>
</dbReference>
<dbReference type="FunFam" id="3.30.470.20:FF:000012">
    <property type="entry name" value="Pyruvate carboxylase"/>
    <property type="match status" value="1"/>
</dbReference>
<dbReference type="InterPro" id="IPR005930">
    <property type="entry name" value="Pyruv_COase"/>
</dbReference>
<dbReference type="InterPro" id="IPR011761">
    <property type="entry name" value="ATP-grasp"/>
</dbReference>
<feature type="binding site" evidence="11">
    <location>
        <position position="792"/>
    </location>
    <ligand>
        <name>Mn(2+)</name>
        <dbReference type="ChEBI" id="CHEBI:29035"/>
    </ligand>
</feature>
<evidence type="ECO:0000256" key="12">
    <source>
        <dbReference type="PIRSR" id="PIRSR001594-4"/>
    </source>
</evidence>
<feature type="binding site" evidence="10">
    <location>
        <position position="663"/>
    </location>
    <ligand>
        <name>substrate</name>
    </ligand>
</feature>
<dbReference type="InterPro" id="IPR011054">
    <property type="entry name" value="Rudment_hybrid_motif"/>
</dbReference>
<feature type="modified residue" description="N6-biotinyllysine" evidence="12">
    <location>
        <position position="1163"/>
    </location>
</feature>
<dbReference type="InterPro" id="IPR016185">
    <property type="entry name" value="PreATP-grasp_dom_sf"/>
</dbReference>
<dbReference type="AlphaFoldDB" id="A0A6P8WKD9"/>
<keyword evidence="3 8" id="KW-0436">Ligase</keyword>
<feature type="domain" description="Pyruvate carboxyltransferase" evidence="16">
    <location>
        <begin position="582"/>
        <end position="851"/>
    </location>
</feature>
<dbReference type="Proteomes" id="UP000515160">
    <property type="component" value="Chromosome 3"/>
</dbReference>
<dbReference type="FunFam" id="3.40.50.20:FF:000010">
    <property type="entry name" value="Propionyl-CoA carboxylase subunit alpha"/>
    <property type="match status" value="1"/>
</dbReference>
<evidence type="ECO:0000256" key="10">
    <source>
        <dbReference type="PIRSR" id="PIRSR001594-2"/>
    </source>
</evidence>
<evidence type="ECO:0000256" key="11">
    <source>
        <dbReference type="PIRSR" id="PIRSR001594-3"/>
    </source>
</evidence>
<dbReference type="InterPro" id="IPR000891">
    <property type="entry name" value="PYR_CT"/>
</dbReference>
<dbReference type="Pfam" id="PF00364">
    <property type="entry name" value="Biotin_lipoyl"/>
    <property type="match status" value="1"/>
</dbReference>
<dbReference type="Pfam" id="PF02785">
    <property type="entry name" value="Biotin_carb_C"/>
    <property type="match status" value="1"/>
</dbReference>
<feature type="domain" description="Biotin carboxylation" evidence="15">
    <location>
        <begin position="38"/>
        <end position="488"/>
    </location>
</feature>
<dbReference type="FunFam" id="3.30.1490.20:FF:000018">
    <property type="entry name" value="Biotin carboxylase"/>
    <property type="match status" value="1"/>
</dbReference>
<dbReference type="FunFam" id="3.20.20.70:FF:000033">
    <property type="entry name" value="Pyruvate carboxylase"/>
    <property type="match status" value="1"/>
</dbReference>
<dbReference type="InterPro" id="IPR005481">
    <property type="entry name" value="BC-like_N"/>
</dbReference>
<dbReference type="NCBIfam" id="NF006761">
    <property type="entry name" value="PRK09282.1"/>
    <property type="match status" value="1"/>
</dbReference>
<evidence type="ECO:0000259" key="14">
    <source>
        <dbReference type="PROSITE" id="PS50975"/>
    </source>
</evidence>
<dbReference type="RefSeq" id="XP_034103379.1">
    <property type="nucleotide sequence ID" value="XM_034247488.2"/>
</dbReference>
<dbReference type="PROSITE" id="PS50975">
    <property type="entry name" value="ATP_GRASP"/>
    <property type="match status" value="1"/>
</dbReference>
<dbReference type="Gene3D" id="3.10.600.10">
    <property type="entry name" value="pyruvate carboxylase f1077a mutant domain"/>
    <property type="match status" value="2"/>
</dbReference>
<keyword evidence="6 8" id="KW-0067">ATP-binding</keyword>
<evidence type="ECO:0000259" key="16">
    <source>
        <dbReference type="PROSITE" id="PS50991"/>
    </source>
</evidence>
<dbReference type="GO" id="GO:0046872">
    <property type="term" value="F:metal ion binding"/>
    <property type="evidence" value="ECO:0007669"/>
    <property type="project" value="UniProtKB-KW"/>
</dbReference>
<dbReference type="Gene3D" id="3.30.470.20">
    <property type="entry name" value="ATP-grasp fold, B domain"/>
    <property type="match status" value="1"/>
</dbReference>
<dbReference type="GeneID" id="117567469"/>
<dbReference type="InterPro" id="IPR013785">
    <property type="entry name" value="Aldolase_TIM"/>
</dbReference>
<evidence type="ECO:0000256" key="7">
    <source>
        <dbReference type="ARBA" id="ARBA00023267"/>
    </source>
</evidence>
<protein>
    <recommendedName>
        <fullName evidence="2 8">Pyruvate carboxylase</fullName>
        <ecNumber evidence="2 8">6.4.1.1</ecNumber>
    </recommendedName>
</protein>
<evidence type="ECO:0000259" key="15">
    <source>
        <dbReference type="PROSITE" id="PS50979"/>
    </source>
</evidence>
<evidence type="ECO:0000256" key="5">
    <source>
        <dbReference type="ARBA" id="ARBA00022741"/>
    </source>
</evidence>
<keyword evidence="4 11" id="KW-0479">Metal-binding</keyword>
<dbReference type="InterPro" id="IPR011053">
    <property type="entry name" value="Single_hybrid_motif"/>
</dbReference>
<dbReference type="PANTHER" id="PTHR43778">
    <property type="entry name" value="PYRUVATE CARBOXYLASE"/>
    <property type="match status" value="1"/>
</dbReference>
<organism evidence="17 18">
    <name type="scientific">Drosophila albomicans</name>
    <name type="common">Fruit fly</name>
    <dbReference type="NCBI Taxonomy" id="7291"/>
    <lineage>
        <taxon>Eukaryota</taxon>
        <taxon>Metazoa</taxon>
        <taxon>Ecdysozoa</taxon>
        <taxon>Arthropoda</taxon>
        <taxon>Hexapoda</taxon>
        <taxon>Insecta</taxon>
        <taxon>Pterygota</taxon>
        <taxon>Neoptera</taxon>
        <taxon>Endopterygota</taxon>
        <taxon>Diptera</taxon>
        <taxon>Brachycera</taxon>
        <taxon>Muscomorpha</taxon>
        <taxon>Ephydroidea</taxon>
        <taxon>Drosophilidae</taxon>
        <taxon>Drosophila</taxon>
    </lineage>
</organism>
<proteinExistence type="predicted"/>
<keyword evidence="5 8" id="KW-0547">Nucleotide-binding</keyword>
<dbReference type="PROSITE" id="PS50979">
    <property type="entry name" value="BC"/>
    <property type="match status" value="1"/>
</dbReference>
<dbReference type="FunFam" id="3.10.600.10:FF:000001">
    <property type="entry name" value="Pyruvate carboxylase"/>
    <property type="match status" value="1"/>
</dbReference>
<dbReference type="SUPFAM" id="SSF51230">
    <property type="entry name" value="Single hybrid motif"/>
    <property type="match status" value="1"/>
</dbReference>
<comment type="catalytic activity">
    <reaction evidence="8">
        <text>hydrogencarbonate + pyruvate + ATP = oxaloacetate + ADP + phosphate + H(+)</text>
        <dbReference type="Rhea" id="RHEA:20844"/>
        <dbReference type="ChEBI" id="CHEBI:15361"/>
        <dbReference type="ChEBI" id="CHEBI:15378"/>
        <dbReference type="ChEBI" id="CHEBI:16452"/>
        <dbReference type="ChEBI" id="CHEBI:17544"/>
        <dbReference type="ChEBI" id="CHEBI:30616"/>
        <dbReference type="ChEBI" id="CHEBI:43474"/>
        <dbReference type="ChEBI" id="CHEBI:456216"/>
        <dbReference type="EC" id="6.4.1.1"/>
    </reaction>
</comment>
<feature type="binding site" evidence="10">
    <location>
        <position position="154"/>
    </location>
    <ligand>
        <name>ATP</name>
        <dbReference type="ChEBI" id="CHEBI:30616"/>
    </ligand>
</feature>
<dbReference type="InterPro" id="IPR003379">
    <property type="entry name" value="Carboxylase_cons_dom"/>
</dbReference>
<dbReference type="PIRSF" id="PIRSF001594">
    <property type="entry name" value="Pyruv_carbox"/>
    <property type="match status" value="1"/>
</dbReference>
<dbReference type="SUPFAM" id="SSF51246">
    <property type="entry name" value="Rudiment single hybrid motif"/>
    <property type="match status" value="1"/>
</dbReference>
<dbReference type="NCBIfam" id="NF009554">
    <property type="entry name" value="PRK12999.1"/>
    <property type="match status" value="1"/>
</dbReference>
<dbReference type="SUPFAM" id="SSF51569">
    <property type="entry name" value="Aldolase"/>
    <property type="match status" value="1"/>
</dbReference>
<name>A0A6P8WKD9_DROAB</name>
<dbReference type="GO" id="GO:0006094">
    <property type="term" value="P:gluconeogenesis"/>
    <property type="evidence" value="ECO:0007669"/>
    <property type="project" value="InterPro"/>
</dbReference>
<comment type="cofactor">
    <cofactor evidence="1 8">
        <name>biotin</name>
        <dbReference type="ChEBI" id="CHEBI:57586"/>
    </cofactor>
</comment>
<feature type="binding site" evidence="10">
    <location>
        <position position="238"/>
    </location>
    <ligand>
        <name>ATP</name>
        <dbReference type="ChEBI" id="CHEBI:30616"/>
    </ligand>
</feature>
<feature type="binding site" evidence="11">
    <location>
        <position position="591"/>
    </location>
    <ligand>
        <name>Mn(2+)</name>
        <dbReference type="ChEBI" id="CHEBI:29035"/>
    </ligand>
</feature>
<evidence type="ECO:0000256" key="2">
    <source>
        <dbReference type="ARBA" id="ARBA00013057"/>
    </source>
</evidence>
<dbReference type="Pfam" id="PF02436">
    <property type="entry name" value="PYC_OADA"/>
    <property type="match status" value="1"/>
</dbReference>
<feature type="active site" evidence="9">
    <location>
        <position position="330"/>
    </location>
</feature>
<dbReference type="SMART" id="SM00878">
    <property type="entry name" value="Biotin_carb_C"/>
    <property type="match status" value="1"/>
</dbReference>
<keyword evidence="17" id="KW-1185">Reference proteome</keyword>
<dbReference type="SUPFAM" id="SSF56059">
    <property type="entry name" value="Glutathione synthetase ATP-binding domain-like"/>
    <property type="match status" value="1"/>
</dbReference>
<evidence type="ECO:0000256" key="3">
    <source>
        <dbReference type="ARBA" id="ARBA00022598"/>
    </source>
</evidence>
<evidence type="ECO:0000256" key="9">
    <source>
        <dbReference type="PIRSR" id="PIRSR001594-1"/>
    </source>
</evidence>
<dbReference type="Gene3D" id="2.40.50.100">
    <property type="match status" value="1"/>
</dbReference>
<dbReference type="GO" id="GO:0009374">
    <property type="term" value="F:biotin binding"/>
    <property type="evidence" value="ECO:0007669"/>
    <property type="project" value="UniProtKB-ARBA"/>
</dbReference>
<dbReference type="SUPFAM" id="SSF89000">
    <property type="entry name" value="post-HMGL domain-like"/>
    <property type="match status" value="1"/>
</dbReference>
<feature type="binding site" evidence="10">
    <location>
        <position position="927"/>
    </location>
    <ligand>
        <name>substrate</name>
    </ligand>
</feature>
<feature type="binding site" evidence="11">
    <location>
        <position position="790"/>
    </location>
    <ligand>
        <name>Mn(2+)</name>
        <dbReference type="ChEBI" id="CHEBI:29035"/>
    </ligand>
</feature>
<dbReference type="OrthoDB" id="196847at2759"/>
<dbReference type="EC" id="6.4.1.1" evidence="2 8"/>
<feature type="binding site" evidence="10">
    <location>
        <position position="273"/>
    </location>
    <ligand>
        <name>ATP</name>
        <dbReference type="ChEBI" id="CHEBI:30616"/>
    </ligand>
</feature>
<dbReference type="Pfam" id="PF00682">
    <property type="entry name" value="HMGL-like"/>
    <property type="match status" value="1"/>
</dbReference>
<dbReference type="GO" id="GO:0005524">
    <property type="term" value="F:ATP binding"/>
    <property type="evidence" value="ECO:0007669"/>
    <property type="project" value="UniProtKB-UniRule"/>
</dbReference>
<evidence type="ECO:0000256" key="4">
    <source>
        <dbReference type="ARBA" id="ARBA00022723"/>
    </source>
</evidence>
<feature type="binding site" description="via carbamate group" evidence="11">
    <location>
        <position position="760"/>
    </location>
    <ligand>
        <name>Mn(2+)</name>
        <dbReference type="ChEBI" id="CHEBI:29035"/>
    </ligand>
</feature>
<dbReference type="FunFam" id="2.40.50.100:FF:000003">
    <property type="entry name" value="Acetyl-CoA carboxylase biotin carboxyl carrier protein"/>
    <property type="match status" value="1"/>
</dbReference>
<reference evidence="18" key="1">
    <citation type="submission" date="2025-08" db="UniProtKB">
        <authorList>
            <consortium name="RefSeq"/>
        </authorList>
    </citation>
    <scope>IDENTIFICATION</scope>
    <source>
        <strain evidence="18">15112-1751.03</strain>
        <tissue evidence="18">Whole Adult</tissue>
    </source>
</reference>
<dbReference type="InterPro" id="IPR000089">
    <property type="entry name" value="Biotin_lipoyl"/>
</dbReference>
<dbReference type="SUPFAM" id="SSF52440">
    <property type="entry name" value="PreATP-grasp domain"/>
    <property type="match status" value="1"/>
</dbReference>
<evidence type="ECO:0000256" key="8">
    <source>
        <dbReference type="PIRNR" id="PIRNR001594"/>
    </source>
</evidence>
<evidence type="ECO:0000256" key="1">
    <source>
        <dbReference type="ARBA" id="ARBA00001953"/>
    </source>
</evidence>
<accession>A0A6P8WKD9</accession>
<dbReference type="InterPro" id="IPR005482">
    <property type="entry name" value="Biotin_COase_C"/>
</dbReference>
<dbReference type="CDD" id="cd07937">
    <property type="entry name" value="DRE_TIM_PC_TC_5S"/>
    <property type="match status" value="1"/>
</dbReference>
<dbReference type="PROSITE" id="PS50968">
    <property type="entry name" value="BIOTINYL_LIPOYL"/>
    <property type="match status" value="1"/>
</dbReference>
<evidence type="ECO:0000259" key="13">
    <source>
        <dbReference type="PROSITE" id="PS50968"/>
    </source>
</evidence>
<feature type="modified residue" description="N6-carboxylysine" evidence="12">
    <location>
        <position position="760"/>
    </location>
</feature>
<dbReference type="GO" id="GO:0005737">
    <property type="term" value="C:cytoplasm"/>
    <property type="evidence" value="ECO:0007669"/>
    <property type="project" value="TreeGrafter"/>
</dbReference>
<dbReference type="PROSITE" id="PS50991">
    <property type="entry name" value="PYR_CT"/>
    <property type="match status" value="1"/>
</dbReference>
<dbReference type="NCBIfam" id="TIGR01235">
    <property type="entry name" value="pyruv_carbox"/>
    <property type="match status" value="1"/>
</dbReference>
<keyword evidence="7 8" id="KW-0092">Biotin</keyword>
<evidence type="ECO:0000313" key="17">
    <source>
        <dbReference type="Proteomes" id="UP000515160"/>
    </source>
</evidence>
<evidence type="ECO:0000313" key="18">
    <source>
        <dbReference type="RefSeq" id="XP_034103379.1"/>
    </source>
</evidence>
<dbReference type="PANTHER" id="PTHR43778:SF2">
    <property type="entry name" value="PYRUVATE CARBOXYLASE, MITOCHONDRIAL"/>
    <property type="match status" value="1"/>
</dbReference>
<dbReference type="PROSITE" id="PS00867">
    <property type="entry name" value="CPSASE_2"/>
    <property type="match status" value="1"/>
</dbReference>
<dbReference type="InterPro" id="IPR055268">
    <property type="entry name" value="PCB-like"/>
</dbReference>
<dbReference type="InterPro" id="IPR011764">
    <property type="entry name" value="Biotin_carboxylation_dom"/>
</dbReference>